<name>A0A1B1C8E1_RHILE</name>
<dbReference type="Proteomes" id="UP000092691">
    <property type="component" value="Chromosome"/>
</dbReference>
<dbReference type="OrthoDB" id="7644867at2"/>
<evidence type="ECO:0000313" key="4">
    <source>
        <dbReference type="Proteomes" id="UP000092691"/>
    </source>
</evidence>
<organism evidence="3 4">
    <name type="scientific">Rhizobium leguminosarum</name>
    <dbReference type="NCBI Taxonomy" id="384"/>
    <lineage>
        <taxon>Bacteria</taxon>
        <taxon>Pseudomonadati</taxon>
        <taxon>Pseudomonadota</taxon>
        <taxon>Alphaproteobacteria</taxon>
        <taxon>Hyphomicrobiales</taxon>
        <taxon>Rhizobiaceae</taxon>
        <taxon>Rhizobium/Agrobacterium group</taxon>
        <taxon>Rhizobium</taxon>
    </lineage>
</organism>
<keyword evidence="1" id="KW-0732">Signal</keyword>
<protein>
    <recommendedName>
        <fullName evidence="2">YtkA-like domain-containing protein</fullName>
    </recommendedName>
</protein>
<evidence type="ECO:0000313" key="3">
    <source>
        <dbReference type="EMBL" id="ANP86000.1"/>
    </source>
</evidence>
<feature type="domain" description="YtkA-like" evidence="2">
    <location>
        <begin position="27"/>
        <end position="113"/>
    </location>
</feature>
<dbReference type="AlphaFoldDB" id="A0A1B1C8E1"/>
<dbReference type="InterPro" id="IPR032693">
    <property type="entry name" value="YtkA-like_dom"/>
</dbReference>
<evidence type="ECO:0000259" key="2">
    <source>
        <dbReference type="Pfam" id="PF13115"/>
    </source>
</evidence>
<reference evidence="3 4" key="1">
    <citation type="submission" date="2016-06" db="EMBL/GenBank/DDBJ databases">
        <title>Microsymbionts genomes from the relict species Vavilovia formosa.</title>
        <authorList>
            <person name="Chirak E."/>
            <person name="Kimeklis A."/>
            <person name="Andronov E."/>
        </authorList>
    </citation>
    <scope>NUCLEOTIDE SEQUENCE [LARGE SCALE GENOMIC DNA]</scope>
    <source>
        <strain evidence="3 4">Vaf10</strain>
    </source>
</reference>
<accession>A0A1B1C8E1</accession>
<dbReference type="Pfam" id="PF13115">
    <property type="entry name" value="YtkA"/>
    <property type="match status" value="1"/>
</dbReference>
<evidence type="ECO:0000256" key="1">
    <source>
        <dbReference type="SAM" id="SignalP"/>
    </source>
</evidence>
<dbReference type="EMBL" id="CP016286">
    <property type="protein sequence ID" value="ANP86000.1"/>
    <property type="molecule type" value="Genomic_DNA"/>
</dbReference>
<sequence length="134" mass="14158">MSKTLFNAGTVLLSGAMLFATPVASSAAATDFEFQAVTTDIKQGAGESVSVRLIDKRTGKSVPDAVIFTTRMDMAPEGMETMTTPVEASASTEPGVYTFTTNLSMEGGWRFQIAAKVQGEPETVQGELVLKAMP</sequence>
<dbReference type="RefSeq" id="WP_065280307.1">
    <property type="nucleotide sequence ID" value="NZ_CP016286.1"/>
</dbReference>
<feature type="chain" id="PRO_5008520665" description="YtkA-like domain-containing protein" evidence="1">
    <location>
        <begin position="28"/>
        <end position="134"/>
    </location>
</feature>
<proteinExistence type="predicted"/>
<gene>
    <name evidence="3" type="ORF">BA011_09840</name>
</gene>
<feature type="signal peptide" evidence="1">
    <location>
        <begin position="1"/>
        <end position="27"/>
    </location>
</feature>